<dbReference type="PANTHER" id="PTHR28035">
    <property type="entry name" value="MITOCHONDRIAL DISTRIBUTION AND MORPHOLOGY PROTEIN 10"/>
    <property type="match status" value="1"/>
</dbReference>
<dbReference type="GO" id="GO:0045040">
    <property type="term" value="P:protein insertion into mitochondrial outer membrane"/>
    <property type="evidence" value="ECO:0007669"/>
    <property type="project" value="UniProtKB-UniRule"/>
</dbReference>
<reference evidence="7" key="1">
    <citation type="journal article" date="2020" name="Stud. Mycol.">
        <title>101 Dothideomycetes genomes: a test case for predicting lifestyles and emergence of pathogens.</title>
        <authorList>
            <person name="Haridas S."/>
            <person name="Albert R."/>
            <person name="Binder M."/>
            <person name="Bloem J."/>
            <person name="Labutti K."/>
            <person name="Salamov A."/>
            <person name="Andreopoulos B."/>
            <person name="Baker S."/>
            <person name="Barry K."/>
            <person name="Bills G."/>
            <person name="Bluhm B."/>
            <person name="Cannon C."/>
            <person name="Castanera R."/>
            <person name="Culley D."/>
            <person name="Daum C."/>
            <person name="Ezra D."/>
            <person name="Gonzalez J."/>
            <person name="Henrissat B."/>
            <person name="Kuo A."/>
            <person name="Liang C."/>
            <person name="Lipzen A."/>
            <person name="Lutzoni F."/>
            <person name="Magnuson J."/>
            <person name="Mondo S."/>
            <person name="Nolan M."/>
            <person name="Ohm R."/>
            <person name="Pangilinan J."/>
            <person name="Park H.-J."/>
            <person name="Ramirez L."/>
            <person name="Alfaro M."/>
            <person name="Sun H."/>
            <person name="Tritt A."/>
            <person name="Yoshinaga Y."/>
            <person name="Zwiers L.-H."/>
            <person name="Turgeon B."/>
            <person name="Goodwin S."/>
            <person name="Spatafora J."/>
            <person name="Crous P."/>
            <person name="Grigoriev I."/>
        </authorList>
    </citation>
    <scope>NUCLEOTIDE SEQUENCE</scope>
    <source>
        <strain evidence="7">CBS 122681</strain>
    </source>
</reference>
<organism evidence="7 8">
    <name type="scientific">Lophiostoma macrostomum CBS 122681</name>
    <dbReference type="NCBI Taxonomy" id="1314788"/>
    <lineage>
        <taxon>Eukaryota</taxon>
        <taxon>Fungi</taxon>
        <taxon>Dikarya</taxon>
        <taxon>Ascomycota</taxon>
        <taxon>Pezizomycotina</taxon>
        <taxon>Dothideomycetes</taxon>
        <taxon>Pleosporomycetidae</taxon>
        <taxon>Pleosporales</taxon>
        <taxon>Lophiostomataceae</taxon>
        <taxon>Lophiostoma</taxon>
    </lineage>
</organism>
<evidence type="ECO:0000256" key="3">
    <source>
        <dbReference type="ARBA" id="ARBA00022787"/>
    </source>
</evidence>
<evidence type="ECO:0000256" key="1">
    <source>
        <dbReference type="ARBA" id="ARBA00022452"/>
    </source>
</evidence>
<evidence type="ECO:0000256" key="4">
    <source>
        <dbReference type="ARBA" id="ARBA00023128"/>
    </source>
</evidence>
<keyword evidence="1 6" id="KW-1134">Transmembrane beta strand</keyword>
<dbReference type="GO" id="GO:0051654">
    <property type="term" value="P:establishment of mitochondrion localization"/>
    <property type="evidence" value="ECO:0007669"/>
    <property type="project" value="TreeGrafter"/>
</dbReference>
<gene>
    <name evidence="6" type="primary">MDM10</name>
    <name evidence="7" type="ORF">K491DRAFT_689009</name>
</gene>
<comment type="subcellular location">
    <subcellularLocation>
        <location evidence="6">Mitochondrion outer membrane</location>
        <topology evidence="6">Multi-pass membrane protein</topology>
    </subcellularLocation>
    <text evidence="6">The ERMES/MDM complex localizes to a few discrete foci (around 10 per single cell), that represent mitochondria-endoplasmic reticulum junctions. These foci are often found next to mtDNA nucleoids.</text>
</comment>
<dbReference type="Proteomes" id="UP000799324">
    <property type="component" value="Unassembled WGS sequence"/>
</dbReference>
<keyword evidence="2 6" id="KW-0812">Transmembrane</keyword>
<protein>
    <recommendedName>
        <fullName evidence="6">Mitochondrial distribution and morphology protein 10</fullName>
    </recommendedName>
    <alternativeName>
        <fullName evidence="6">Mitochondrial inheritance component MDM10</fullName>
    </alternativeName>
</protein>
<comment type="subunit">
    <text evidence="6">Component of the ER-mitochondria encounter structure (ERMES) or MDM complex, composed of MMM1, MDM10, MDM12 and MDM34. Associates with the mitochondrial outer membrane sorting assembly machinery SAM(core) complex.</text>
</comment>
<evidence type="ECO:0000256" key="2">
    <source>
        <dbReference type="ARBA" id="ARBA00022692"/>
    </source>
</evidence>
<dbReference type="GO" id="GO:1990456">
    <property type="term" value="P:mitochondrion-endoplasmic reticulum membrane tethering"/>
    <property type="evidence" value="ECO:0007669"/>
    <property type="project" value="UniProtKB-UniRule"/>
</dbReference>
<dbReference type="GO" id="GO:0070096">
    <property type="term" value="P:mitochondrial outer membrane translocase complex assembly"/>
    <property type="evidence" value="ECO:0007669"/>
    <property type="project" value="UniProtKB-UniRule"/>
</dbReference>
<keyword evidence="5 6" id="KW-0472">Membrane</keyword>
<evidence type="ECO:0000313" key="8">
    <source>
        <dbReference type="Proteomes" id="UP000799324"/>
    </source>
</evidence>
<dbReference type="OrthoDB" id="2103793at2759"/>
<sequence>MLHADTLLYGRIFLPQSTLEALYLRRLSPTRQLKIAAVSDSSLNNGGTILALLQNDHGKYSTEYMYSTDSALMGVRGLYNFGADPRVEPTTPTAPEVTDLVQGRFSAGAELYYGLLNKSGGISTGLRFTTLPNHTGFPYTMTLTLNPLMGNISSTYAVKAGRNLALCSRFDFNFYSYESELQLGCELWRRRRNHDVEWAVKKLRPDWKRPTVAPDDDVSGILKARVDQEWRIGVLWEGRIKDLLFTLGASLDLKRREQIFRAVGIELQYSS</sequence>
<evidence type="ECO:0000256" key="6">
    <source>
        <dbReference type="HAMAP-Rule" id="MF_03102"/>
    </source>
</evidence>
<dbReference type="Pfam" id="PF12519">
    <property type="entry name" value="MDM10"/>
    <property type="match status" value="2"/>
</dbReference>
<evidence type="ECO:0000313" key="7">
    <source>
        <dbReference type="EMBL" id="KAF2659657.1"/>
    </source>
</evidence>
<name>A0A6A6TKC0_9PLEO</name>
<dbReference type="GO" id="GO:0015914">
    <property type="term" value="P:phospholipid transport"/>
    <property type="evidence" value="ECO:0007669"/>
    <property type="project" value="TreeGrafter"/>
</dbReference>
<dbReference type="GO" id="GO:0001401">
    <property type="term" value="C:SAM complex"/>
    <property type="evidence" value="ECO:0007669"/>
    <property type="project" value="TreeGrafter"/>
</dbReference>
<keyword evidence="3 6" id="KW-1000">Mitochondrion outer membrane</keyword>
<dbReference type="InterPro" id="IPR027539">
    <property type="entry name" value="Mdm10"/>
</dbReference>
<evidence type="ECO:0000256" key="5">
    <source>
        <dbReference type="ARBA" id="ARBA00023136"/>
    </source>
</evidence>
<dbReference type="GO" id="GO:0032865">
    <property type="term" value="C:ERMES complex"/>
    <property type="evidence" value="ECO:0007669"/>
    <property type="project" value="UniProtKB-UniRule"/>
</dbReference>
<comment type="similarity">
    <text evidence="6">Belongs to the MDM10 family.</text>
</comment>
<comment type="domain">
    <text evidence="6">Lacks alpha-helical transmembrane segments, suggesting that it resides in the membrane via beta-sheet conformations similar to those predicted for other outer membrane proteins and porin.</text>
</comment>
<dbReference type="InterPro" id="IPR023614">
    <property type="entry name" value="Porin_dom_sf"/>
</dbReference>
<dbReference type="EMBL" id="MU004305">
    <property type="protein sequence ID" value="KAF2659657.1"/>
    <property type="molecule type" value="Genomic_DNA"/>
</dbReference>
<dbReference type="PANTHER" id="PTHR28035:SF1">
    <property type="entry name" value="MITOCHONDRIAL DISTRIBUTION AND MORPHOLOGY PROTEIN 10"/>
    <property type="match status" value="1"/>
</dbReference>
<keyword evidence="8" id="KW-1185">Reference proteome</keyword>
<keyword evidence="4 6" id="KW-0496">Mitochondrion</keyword>
<dbReference type="HAMAP" id="MF_03102">
    <property type="entry name" value="Mdm10"/>
    <property type="match status" value="1"/>
</dbReference>
<proteinExistence type="inferred from homology"/>
<dbReference type="AlphaFoldDB" id="A0A6A6TKC0"/>
<dbReference type="Gene3D" id="2.40.160.10">
    <property type="entry name" value="Porin"/>
    <property type="match status" value="1"/>
</dbReference>
<comment type="function">
    <text evidence="6">Component of the ERMES/MDM complex, which serves as a molecular tether to connect the endoplasmic reticulum and mitochondria. Components of this complex are involved in the control of mitochondrial shape and protein biogenesis and may function in phospholipid exchange. MDM10 is involved in the late assembly steps of the general translocase of the mitochondrial outer membrane (TOM complex). Functions in the TOM40-specific route of the assembly of outer membrane beta-barrel proteins, including the association of TOM40 with the receptor TOM22 and small TOM proteins. Can associate with the SAM(core) complex as well as the MDM12-MMM1 complex, both involved in late steps of the major beta-barrel assembly pathway, that is responsible for biogenesis of all outer membrane beta-barrel proteins. May act as a switch that shuttles between both complexes and channels precursor proteins into the TOM40-specific pathway. Plays a role in mitochondrial morphology and in the inheritance of mitochondria.</text>
</comment>
<accession>A0A6A6TKC0</accession>